<dbReference type="InterPro" id="IPR011989">
    <property type="entry name" value="ARM-like"/>
</dbReference>
<comment type="subunit">
    <text evidence="4">Component of the RIX1 complex, composed of IPI1, RIX1/IPI2 and IPI3 in a 1:2:2 stoichiometry. The complex interacts (via RIX1) with MDN1 (via its hexameric AAA ATPase ring) and the pre-60S ribosome particles.</text>
</comment>
<keyword evidence="6" id="KW-0690">Ribosome biogenesis</keyword>
<reference evidence="9 10" key="1">
    <citation type="journal article" date="2011" name="Proc. Natl. Acad. Sci. U.S.A.">
        <title>Evolutionary erosion of yeast sex chromosomes by mating-type switching accidents.</title>
        <authorList>
            <person name="Gordon J.L."/>
            <person name="Armisen D."/>
            <person name="Proux-Wera E."/>
            <person name="Oheigeartaigh S.S."/>
            <person name="Byrne K.P."/>
            <person name="Wolfe K.H."/>
        </authorList>
    </citation>
    <scope>NUCLEOTIDE SEQUENCE [LARGE SCALE GENOMIC DNA]</scope>
    <source>
        <strain evidence="10">ATCC 10662 / CBS 1146 / NBRC 0425 / NCYC 2629 / NRRL Y-866</strain>
    </source>
</reference>
<dbReference type="InterPro" id="IPR024679">
    <property type="entry name" value="Ipi1_N"/>
</dbReference>
<dbReference type="eggNOG" id="KOG2149">
    <property type="taxonomic scope" value="Eukaryota"/>
</dbReference>
<dbReference type="GO" id="GO:0030174">
    <property type="term" value="P:regulation of DNA-templated DNA replication initiation"/>
    <property type="evidence" value="ECO:0007669"/>
    <property type="project" value="EnsemblFungi"/>
</dbReference>
<dbReference type="Pfam" id="PF12333">
    <property type="entry name" value="Ipi1_N"/>
    <property type="match status" value="1"/>
</dbReference>
<dbReference type="GO" id="GO:0000463">
    <property type="term" value="P:maturation of LSU-rRNA from tricistronic rRNA transcript (SSU-rRNA, 5.8S rRNA, LSU-rRNA)"/>
    <property type="evidence" value="ECO:0007669"/>
    <property type="project" value="EnsemblFungi"/>
</dbReference>
<dbReference type="GO" id="GO:0005829">
    <property type="term" value="C:cytosol"/>
    <property type="evidence" value="ECO:0007669"/>
    <property type="project" value="EnsemblFungi"/>
</dbReference>
<dbReference type="KEGG" id="tdl:TDEL_0E02460"/>
<dbReference type="AlphaFoldDB" id="G8ZV45"/>
<dbReference type="GO" id="GO:0000027">
    <property type="term" value="P:ribosomal large subunit assembly"/>
    <property type="evidence" value="ECO:0007669"/>
    <property type="project" value="EnsemblFungi"/>
</dbReference>
<dbReference type="GO" id="GO:0006267">
    <property type="term" value="P:pre-replicative complex assembly involved in nuclear cell cycle DNA replication"/>
    <property type="evidence" value="ECO:0007669"/>
    <property type="project" value="EnsemblFungi"/>
</dbReference>
<dbReference type="GO" id="GO:0003682">
    <property type="term" value="F:chromatin binding"/>
    <property type="evidence" value="ECO:0007669"/>
    <property type="project" value="EnsemblFungi"/>
</dbReference>
<evidence type="ECO:0000256" key="5">
    <source>
        <dbReference type="ARBA" id="ARBA00023242"/>
    </source>
</evidence>
<dbReference type="InterPro" id="IPR016024">
    <property type="entry name" value="ARM-type_fold"/>
</dbReference>
<accession>G8ZV45</accession>
<keyword evidence="5 6" id="KW-0539">Nucleus</keyword>
<evidence type="ECO:0000256" key="6">
    <source>
        <dbReference type="RuleBase" id="RU368021"/>
    </source>
</evidence>
<gene>
    <name evidence="9" type="primary">TDEL0E02460</name>
    <name evidence="9" type="ORF">TDEL_0E02460</name>
</gene>
<evidence type="ECO:0000313" key="9">
    <source>
        <dbReference type="EMBL" id="CCE92489.1"/>
    </source>
</evidence>
<dbReference type="RefSeq" id="XP_003681700.1">
    <property type="nucleotide sequence ID" value="XM_003681652.1"/>
</dbReference>
<dbReference type="PANTHER" id="PTHR16056">
    <property type="entry name" value="REGULATOR OF MICROTUBULE DYNAMICS PROTEIN"/>
    <property type="match status" value="1"/>
</dbReference>
<proteinExistence type="inferred from homology"/>
<dbReference type="HOGENOM" id="CLU_050252_2_0_1"/>
<evidence type="ECO:0000256" key="1">
    <source>
        <dbReference type="ARBA" id="ARBA00002355"/>
    </source>
</evidence>
<dbReference type="SUPFAM" id="SSF48371">
    <property type="entry name" value="ARM repeat"/>
    <property type="match status" value="1"/>
</dbReference>
<keyword evidence="6" id="KW-0698">rRNA processing</keyword>
<feature type="region of interest" description="Disordered" evidence="7">
    <location>
        <begin position="1"/>
        <end position="31"/>
    </location>
</feature>
<dbReference type="Gene3D" id="1.25.10.10">
    <property type="entry name" value="Leucine-rich Repeat Variant"/>
    <property type="match status" value="1"/>
</dbReference>
<evidence type="ECO:0000256" key="2">
    <source>
        <dbReference type="ARBA" id="ARBA00004123"/>
    </source>
</evidence>
<dbReference type="STRING" id="1076872.G8ZV45"/>
<evidence type="ECO:0000259" key="8">
    <source>
        <dbReference type="Pfam" id="PF12333"/>
    </source>
</evidence>
<evidence type="ECO:0000256" key="4">
    <source>
        <dbReference type="ARBA" id="ARBA00011141"/>
    </source>
</evidence>
<dbReference type="FunCoup" id="G8ZV45">
    <property type="interactions" value="279"/>
</dbReference>
<organism evidence="9 10">
    <name type="scientific">Torulaspora delbrueckii</name>
    <name type="common">Yeast</name>
    <name type="synonym">Candida colliculosa</name>
    <dbReference type="NCBI Taxonomy" id="4950"/>
    <lineage>
        <taxon>Eukaryota</taxon>
        <taxon>Fungi</taxon>
        <taxon>Dikarya</taxon>
        <taxon>Ascomycota</taxon>
        <taxon>Saccharomycotina</taxon>
        <taxon>Saccharomycetes</taxon>
        <taxon>Saccharomycetales</taxon>
        <taxon>Saccharomycetaceae</taxon>
        <taxon>Torulaspora</taxon>
    </lineage>
</organism>
<protein>
    <recommendedName>
        <fullName evidence="6">Pre-rRNA-processing protein</fullName>
    </recommendedName>
</protein>
<dbReference type="GeneID" id="11503890"/>
<comment type="similarity">
    <text evidence="3 6">Belongs to the IPI1/TEX10 family.</text>
</comment>
<evidence type="ECO:0000256" key="7">
    <source>
        <dbReference type="SAM" id="MobiDB-lite"/>
    </source>
</evidence>
<comment type="function">
    <text evidence="1 6">Component of the RIX1 complex required for processing of ITS2 sequences from 35S pre-rRNA.</text>
</comment>
<dbReference type="GO" id="GO:0120330">
    <property type="term" value="C:rixosome complex"/>
    <property type="evidence" value="ECO:0007669"/>
    <property type="project" value="UniProtKB-UniRule"/>
</dbReference>
<evidence type="ECO:0000313" key="10">
    <source>
        <dbReference type="Proteomes" id="UP000005627"/>
    </source>
</evidence>
<evidence type="ECO:0000256" key="3">
    <source>
        <dbReference type="ARBA" id="ARBA00006427"/>
    </source>
</evidence>
<dbReference type="OrthoDB" id="361362at2759"/>
<feature type="domain" description="Pre-rRNA-processing protein Ipi1 N-terminal" evidence="8">
    <location>
        <begin position="125"/>
        <end position="218"/>
    </location>
</feature>
<dbReference type="Proteomes" id="UP000005627">
    <property type="component" value="Chromosome 5"/>
</dbReference>
<dbReference type="EMBL" id="HE616746">
    <property type="protein sequence ID" value="CCE92489.1"/>
    <property type="molecule type" value="Genomic_DNA"/>
</dbReference>
<dbReference type="GO" id="GO:0005654">
    <property type="term" value="C:nucleoplasm"/>
    <property type="evidence" value="ECO:0007669"/>
    <property type="project" value="EnsemblFungi"/>
</dbReference>
<dbReference type="PANTHER" id="PTHR16056:SF2">
    <property type="entry name" value="TESTIS-EXPRESSED PROTEIN 10"/>
    <property type="match status" value="1"/>
</dbReference>
<sequence length="331" mass="37404">MPKTRKQKLKVKDFQKKKLKVGKDKPKASNATDTSFVSKTISIRNQHLGPETDLTKRIQLLKHHNSTVKKETLQAFQKMVPRIINTSIMTPLLNQCIPLICDDSRQVRSSLIELVDEIGLHDAQVLKLHCKVFVLYINMAMTHIMPSIQSSSTSFLKCLLKHCGDEICNQAFAKIMLGLFNVLGWGRSGKNLSANAAQNQKRNSKQTAEHLETLCELIRHGCTDKKNLQSDGNEEIPNYLPNQHLIPDCPQPYEHLKLFTKQLKNKQDVTSADSVVSGFSTQDVRARQLILKEQFLLDLLKHSESLTKEGGEPGKWANALKQLLDSTFQDV</sequence>
<feature type="compositionally biased region" description="Basic and acidic residues" evidence="7">
    <location>
        <begin position="10"/>
        <end position="27"/>
    </location>
</feature>
<dbReference type="InParanoid" id="G8ZV45"/>
<keyword evidence="10" id="KW-1185">Reference proteome</keyword>
<name>G8ZV45_TORDE</name>
<comment type="subcellular location">
    <subcellularLocation>
        <location evidence="2 6">Nucleus</location>
    </subcellularLocation>
</comment>